<dbReference type="SMART" id="SM00989">
    <property type="entry name" value="V4R"/>
    <property type="match status" value="1"/>
</dbReference>
<evidence type="ECO:0000313" key="3">
    <source>
        <dbReference type="Proteomes" id="UP001166293"/>
    </source>
</evidence>
<dbReference type="InterPro" id="IPR004096">
    <property type="entry name" value="V4R"/>
</dbReference>
<gene>
    <name evidence="2" type="primary">bchJ</name>
    <name evidence="2" type="ORF">KUH32_07780</name>
</gene>
<evidence type="ECO:0000313" key="2">
    <source>
        <dbReference type="EMBL" id="MBV2359669.1"/>
    </source>
</evidence>
<reference evidence="2" key="1">
    <citation type="submission" date="2021-06" db="EMBL/GenBank/DDBJ databases">
        <title>Thalassococcus sp. CAU 1522 isolated from sea sand, Republic of Korea.</title>
        <authorList>
            <person name="Kim W."/>
        </authorList>
    </citation>
    <scope>NUCLEOTIDE SEQUENCE</scope>
    <source>
        <strain evidence="2">CAU 1522</strain>
    </source>
</reference>
<comment type="caution">
    <text evidence="2">The sequence shown here is derived from an EMBL/GenBank/DDBJ whole genome shotgun (WGS) entry which is preliminary data.</text>
</comment>
<accession>A0ABS6N6N7</accession>
<dbReference type="NCBIfam" id="TIGR02019">
    <property type="entry name" value="BchJ"/>
    <property type="match status" value="1"/>
</dbReference>
<protein>
    <submittedName>
        <fullName evidence="2">Bacteriochlorophyll 4-vinyl reductase</fullName>
    </submittedName>
</protein>
<proteinExistence type="predicted"/>
<evidence type="ECO:0000259" key="1">
    <source>
        <dbReference type="SMART" id="SM00989"/>
    </source>
</evidence>
<keyword evidence="3" id="KW-1185">Reference proteome</keyword>
<dbReference type="RefSeq" id="WP_217777467.1">
    <property type="nucleotide sequence ID" value="NZ_JAHRWL010000001.1"/>
</dbReference>
<dbReference type="InterPro" id="IPR010249">
    <property type="entry name" value="BchJ"/>
</dbReference>
<organism evidence="2 3">
    <name type="scientific">Thalassococcus arenae</name>
    <dbReference type="NCBI Taxonomy" id="2851652"/>
    <lineage>
        <taxon>Bacteria</taxon>
        <taxon>Pseudomonadati</taxon>
        <taxon>Pseudomonadota</taxon>
        <taxon>Alphaproteobacteria</taxon>
        <taxon>Rhodobacterales</taxon>
        <taxon>Roseobacteraceae</taxon>
        <taxon>Thalassococcus</taxon>
    </lineage>
</organism>
<sequence>MPRDLAVAPSPGEPGLIGPNAVLQMLPVIEARLGVTATTAFLARAGVIVPDGGSMICEAQAARLHDALRARFGARSGGLAAQAGRHTGNYILTHRIPAPVQTMLRALPPAAAAALLSHAIARHAWTFAGSGRFRRLSSWQFALHDNPLIRGASSPIPLCRWHAAVFETLYRRLVHPGVRCREVACAATGDPACRFDLRVE</sequence>
<name>A0ABS6N6N7_9RHOB</name>
<feature type="domain" description="4-vinyl reductase 4VR" evidence="1">
    <location>
        <begin position="138"/>
        <end position="199"/>
    </location>
</feature>
<dbReference type="Proteomes" id="UP001166293">
    <property type="component" value="Unassembled WGS sequence"/>
</dbReference>
<dbReference type="EMBL" id="JAHRWL010000001">
    <property type="protein sequence ID" value="MBV2359669.1"/>
    <property type="molecule type" value="Genomic_DNA"/>
</dbReference>
<dbReference type="Pfam" id="PF02830">
    <property type="entry name" value="V4R"/>
    <property type="match status" value="1"/>
</dbReference>